<dbReference type="Gene3D" id="1.10.4100.10">
    <property type="entry name" value="2-methylcitrate dehydratase PrpD"/>
    <property type="match status" value="1"/>
</dbReference>
<dbReference type="Proteomes" id="UP000219565">
    <property type="component" value="Unassembled WGS sequence"/>
</dbReference>
<dbReference type="Pfam" id="PF03972">
    <property type="entry name" value="MmgE_PrpD_N"/>
    <property type="match status" value="1"/>
</dbReference>
<dbReference type="PANTHER" id="PTHR16943">
    <property type="entry name" value="2-METHYLCITRATE DEHYDRATASE-RELATED"/>
    <property type="match status" value="1"/>
</dbReference>
<dbReference type="InterPro" id="IPR042183">
    <property type="entry name" value="MmgE/PrpD_sf_1"/>
</dbReference>
<organism evidence="4 5">
    <name type="scientific">Nocardia amikacinitolerans</name>
    <dbReference type="NCBI Taxonomy" id="756689"/>
    <lineage>
        <taxon>Bacteria</taxon>
        <taxon>Bacillati</taxon>
        <taxon>Actinomycetota</taxon>
        <taxon>Actinomycetes</taxon>
        <taxon>Mycobacteriales</taxon>
        <taxon>Nocardiaceae</taxon>
        <taxon>Nocardia</taxon>
    </lineage>
</organism>
<comment type="similarity">
    <text evidence="1">Belongs to the PrpD family.</text>
</comment>
<sequence length="477" mass="51792">MADTIIEQLARFTTGANYDTLPPEAVDEAKRLLLDAMGCALGAVEEPKGKIGIQYGKLTGGTDGDATIIGTDDRVSIFGASFANGELINALDFDAVLPPGHVSPYVLPTTMAIAESRGRSGREVLAAVALSHEMSYRFYKSMDYLRDVQNDSMDLSPVIGYSVTVFGGTAAAGKLAGQSTETLANALGIAAATAPVNSMRPWIEHAPSSTLKYLLAGTLTQASLTAVFMAELGHTGDLQILDDAEVGFRKYIGTRRWEPQNLTDALGTEWRFLAEQSYKPYPHCRILHAPLHALTEILETNDIRPEEIDAIRCWGEAAVMHPLWQSRVIEKTHDAQFDIAHGLSVGAHRVTPSKAWHAPELVFSDSVLGLMDKVTFAPHPDYFKALSAHPSARPTKVEVDARGTTFVAERTYPKGSPSPDPTTRMTTDELVAKFRINAREVLSENRIDQVVETVLGVDKVDDFGTVMRLLAPNSAQS</sequence>
<evidence type="ECO:0000259" key="3">
    <source>
        <dbReference type="Pfam" id="PF19305"/>
    </source>
</evidence>
<dbReference type="GO" id="GO:0016829">
    <property type="term" value="F:lyase activity"/>
    <property type="evidence" value="ECO:0007669"/>
    <property type="project" value="InterPro"/>
</dbReference>
<protein>
    <submittedName>
        <fullName evidence="4">2-methylcitrate dehydratase PrpD</fullName>
    </submittedName>
</protein>
<dbReference type="InterPro" id="IPR045336">
    <property type="entry name" value="MmgE_PrpD_N"/>
</dbReference>
<dbReference type="Gene3D" id="3.30.1330.120">
    <property type="entry name" value="2-methylcitrate dehydratase PrpD"/>
    <property type="match status" value="1"/>
</dbReference>
<dbReference type="EMBL" id="OBEG01000001">
    <property type="protein sequence ID" value="SNY77609.1"/>
    <property type="molecule type" value="Genomic_DNA"/>
</dbReference>
<accession>A0A285KY77</accession>
<dbReference type="AlphaFoldDB" id="A0A285KY77"/>
<dbReference type="InterPro" id="IPR036148">
    <property type="entry name" value="MmgE/PrpD_sf"/>
</dbReference>
<evidence type="ECO:0000256" key="1">
    <source>
        <dbReference type="ARBA" id="ARBA00006174"/>
    </source>
</evidence>
<dbReference type="RefSeq" id="WP_097243855.1">
    <property type="nucleotide sequence ID" value="NZ_JAMTCW010000001.1"/>
</dbReference>
<evidence type="ECO:0000313" key="5">
    <source>
        <dbReference type="Proteomes" id="UP000219565"/>
    </source>
</evidence>
<dbReference type="Pfam" id="PF19305">
    <property type="entry name" value="MmgE_PrpD_C"/>
    <property type="match status" value="1"/>
</dbReference>
<feature type="domain" description="MmgE/PrpD N-terminal" evidence="2">
    <location>
        <begin position="7"/>
        <end position="258"/>
    </location>
</feature>
<name>A0A285KY77_9NOCA</name>
<dbReference type="PANTHER" id="PTHR16943:SF8">
    <property type="entry name" value="2-METHYLCITRATE DEHYDRATASE"/>
    <property type="match status" value="1"/>
</dbReference>
<gene>
    <name evidence="4" type="ORF">SAMN04244553_1049</name>
</gene>
<evidence type="ECO:0000259" key="2">
    <source>
        <dbReference type="Pfam" id="PF03972"/>
    </source>
</evidence>
<dbReference type="InterPro" id="IPR005656">
    <property type="entry name" value="MmgE_PrpD"/>
</dbReference>
<dbReference type="InterPro" id="IPR042188">
    <property type="entry name" value="MmgE/PrpD_sf_2"/>
</dbReference>
<feature type="domain" description="MmgE/PrpD C-terminal" evidence="3">
    <location>
        <begin position="281"/>
        <end position="454"/>
    </location>
</feature>
<dbReference type="InterPro" id="IPR045337">
    <property type="entry name" value="MmgE_PrpD_C"/>
</dbReference>
<dbReference type="SUPFAM" id="SSF103378">
    <property type="entry name" value="2-methylcitrate dehydratase PrpD"/>
    <property type="match status" value="1"/>
</dbReference>
<reference evidence="4 5" key="1">
    <citation type="submission" date="2017-09" db="EMBL/GenBank/DDBJ databases">
        <authorList>
            <person name="Ehlers B."/>
            <person name="Leendertz F.H."/>
        </authorList>
    </citation>
    <scope>NUCLEOTIDE SEQUENCE [LARGE SCALE GENOMIC DNA]</scope>
    <source>
        <strain evidence="4 5">DSM 45537</strain>
    </source>
</reference>
<keyword evidence="5" id="KW-1185">Reference proteome</keyword>
<dbReference type="OrthoDB" id="9797528at2"/>
<evidence type="ECO:0000313" key="4">
    <source>
        <dbReference type="EMBL" id="SNY77609.1"/>
    </source>
</evidence>
<proteinExistence type="inferred from homology"/>